<evidence type="ECO:0000256" key="1">
    <source>
        <dbReference type="SAM" id="MobiDB-lite"/>
    </source>
</evidence>
<organism evidence="2 3">
    <name type="scientific">Trichonephila clavata</name>
    <name type="common">Joro spider</name>
    <name type="synonym">Nephila clavata</name>
    <dbReference type="NCBI Taxonomy" id="2740835"/>
    <lineage>
        <taxon>Eukaryota</taxon>
        <taxon>Metazoa</taxon>
        <taxon>Ecdysozoa</taxon>
        <taxon>Arthropoda</taxon>
        <taxon>Chelicerata</taxon>
        <taxon>Arachnida</taxon>
        <taxon>Araneae</taxon>
        <taxon>Araneomorphae</taxon>
        <taxon>Entelegynae</taxon>
        <taxon>Araneoidea</taxon>
        <taxon>Nephilidae</taxon>
        <taxon>Trichonephila</taxon>
    </lineage>
</organism>
<feature type="region of interest" description="Disordered" evidence="1">
    <location>
        <begin position="167"/>
        <end position="197"/>
    </location>
</feature>
<sequence length="327" mass="35696">MYREFSDRFVKLEQLNELLAASVTKPNHVPTATSAPKPKHVPTAAAARKPKQRRKLERATVSPTSGGRGKKSRSEQSLPPPISTLSESENSLMEESDFSDDSSEKHVTQKDVTPAAISGLPGSAEIGDAPSNKLETFPSDSKLSKEKICVASDTCTLERTDKLIDDRKGNNNVKYSQRSMRRGSGAGSPNSQLSIPRYPAFDFSEQEDVNSMFPSPSEPEANRNNKIDSFQEVPKLEAIADADATQNSVHLKDTSYKKRNSSKSKTLMPEHMENSETESTKGSFEYEVPDLPTSADATSIAVPDIAFPSLPNTFLAKLGVHKDSPLP</sequence>
<feature type="region of interest" description="Disordered" evidence="1">
    <location>
        <begin position="249"/>
        <end position="290"/>
    </location>
</feature>
<dbReference type="AlphaFoldDB" id="A0A8X6GLU6"/>
<evidence type="ECO:0000313" key="3">
    <source>
        <dbReference type="Proteomes" id="UP000887116"/>
    </source>
</evidence>
<accession>A0A8X6GLU6</accession>
<feature type="region of interest" description="Disordered" evidence="1">
    <location>
        <begin position="23"/>
        <end position="143"/>
    </location>
</feature>
<protein>
    <submittedName>
        <fullName evidence="2">Uncharacterized protein</fullName>
    </submittedName>
</protein>
<comment type="caution">
    <text evidence="2">The sequence shown here is derived from an EMBL/GenBank/DDBJ whole genome shotgun (WGS) entry which is preliminary data.</text>
</comment>
<proteinExistence type="predicted"/>
<dbReference type="Proteomes" id="UP000887116">
    <property type="component" value="Unassembled WGS sequence"/>
</dbReference>
<reference evidence="2" key="1">
    <citation type="submission" date="2020-07" db="EMBL/GenBank/DDBJ databases">
        <title>Multicomponent nature underlies the extraordinary mechanical properties of spider dragline silk.</title>
        <authorList>
            <person name="Kono N."/>
            <person name="Nakamura H."/>
            <person name="Mori M."/>
            <person name="Yoshida Y."/>
            <person name="Ohtoshi R."/>
            <person name="Malay A.D."/>
            <person name="Moran D.A.P."/>
            <person name="Tomita M."/>
            <person name="Numata K."/>
            <person name="Arakawa K."/>
        </authorList>
    </citation>
    <scope>NUCLEOTIDE SEQUENCE</scope>
</reference>
<feature type="compositionally biased region" description="Acidic residues" evidence="1">
    <location>
        <begin position="92"/>
        <end position="101"/>
    </location>
</feature>
<gene>
    <name evidence="2" type="primary">NCL1_22068</name>
    <name evidence="2" type="ORF">TNCT_728411</name>
</gene>
<dbReference type="EMBL" id="BMAO01035747">
    <property type="protein sequence ID" value="GFR05729.1"/>
    <property type="molecule type" value="Genomic_DNA"/>
</dbReference>
<evidence type="ECO:0000313" key="2">
    <source>
        <dbReference type="EMBL" id="GFR05729.1"/>
    </source>
</evidence>
<dbReference type="OrthoDB" id="6429700at2759"/>
<name>A0A8X6GLU6_TRICU</name>
<keyword evidence="3" id="KW-1185">Reference proteome</keyword>